<feature type="domain" description="DUF4145" evidence="1">
    <location>
        <begin position="86"/>
        <end position="164"/>
    </location>
</feature>
<dbReference type="RefSeq" id="WP_069536382.1">
    <property type="nucleotide sequence ID" value="NZ_CP114194.1"/>
</dbReference>
<dbReference type="AlphaFoldDB" id="A0AA47JDS5"/>
<protein>
    <submittedName>
        <fullName evidence="2">DUF4145 domain-containing protein</fullName>
    </submittedName>
</protein>
<gene>
    <name evidence="2" type="ORF">O1Q84_09810</name>
</gene>
<name>A0AA47JDS5_VIBPH</name>
<dbReference type="Proteomes" id="UP001156560">
    <property type="component" value="Chromosome 1"/>
</dbReference>
<dbReference type="InterPro" id="IPR025285">
    <property type="entry name" value="DUF4145"/>
</dbReference>
<reference evidence="2" key="1">
    <citation type="submission" date="2022-12" db="EMBL/GenBank/DDBJ databases">
        <title>Vibrio parahaemolyticus become highly virulent by producing novel Tc toxins.</title>
        <authorList>
            <person name="Yang F."/>
            <person name="You Y."/>
            <person name="Lai Q."/>
            <person name="Xu L."/>
            <person name="Li F."/>
        </authorList>
    </citation>
    <scope>NUCLEOTIDE SEQUENCE</scope>
    <source>
        <strain evidence="2">Vp-HL-202005</strain>
    </source>
</reference>
<proteinExistence type="predicted"/>
<evidence type="ECO:0000313" key="3">
    <source>
        <dbReference type="Proteomes" id="UP001156560"/>
    </source>
</evidence>
<dbReference type="EMBL" id="CP114194">
    <property type="protein sequence ID" value="WAT88971.1"/>
    <property type="molecule type" value="Genomic_DNA"/>
</dbReference>
<accession>A0AA47JDS5</accession>
<sequence length="196" mass="22246">MIEFCPHCCNRAKQEKICEQRYESVAWGVHDGEVDDCEGTYHVYKCTTCSEILVYHNLFDFKRTLVYPNIHLDSSVPDSVSKIYDEAVRVKYISPNSFAVQIRRALEALTNDRGVPKGNLASKLKVLSERGEIPDNLAEATDILRLVGNLGAHADKDDVHPLHAMAIDEFFRAIVDYVYVAPARIDRFNELLSDNK</sequence>
<organism evidence="2 3">
    <name type="scientific">Vibrio parahaemolyticus</name>
    <dbReference type="NCBI Taxonomy" id="670"/>
    <lineage>
        <taxon>Bacteria</taxon>
        <taxon>Pseudomonadati</taxon>
        <taxon>Pseudomonadota</taxon>
        <taxon>Gammaproteobacteria</taxon>
        <taxon>Vibrionales</taxon>
        <taxon>Vibrionaceae</taxon>
        <taxon>Vibrio</taxon>
    </lineage>
</organism>
<evidence type="ECO:0000259" key="1">
    <source>
        <dbReference type="Pfam" id="PF13643"/>
    </source>
</evidence>
<evidence type="ECO:0000313" key="2">
    <source>
        <dbReference type="EMBL" id="WAT88971.1"/>
    </source>
</evidence>
<dbReference type="Pfam" id="PF13643">
    <property type="entry name" value="DUF4145"/>
    <property type="match status" value="1"/>
</dbReference>